<protein>
    <submittedName>
        <fullName evidence="2">Uncharacterized protein</fullName>
    </submittedName>
</protein>
<reference evidence="2 3" key="1">
    <citation type="submission" date="2018-11" db="EMBL/GenBank/DDBJ databases">
        <title>Genome assembly of Steccherinum ochraceum LE-BIN_3174, the white-rot fungus of the Steccherinaceae family (The Residual Polyporoid clade, Polyporales, Basidiomycota).</title>
        <authorList>
            <person name="Fedorova T.V."/>
            <person name="Glazunova O.A."/>
            <person name="Landesman E.O."/>
            <person name="Moiseenko K.V."/>
            <person name="Psurtseva N.V."/>
            <person name="Savinova O.S."/>
            <person name="Shakhova N.V."/>
            <person name="Tyazhelova T.V."/>
            <person name="Vasina D.V."/>
        </authorList>
    </citation>
    <scope>NUCLEOTIDE SEQUENCE [LARGE SCALE GENOMIC DNA]</scope>
    <source>
        <strain evidence="2 3">LE-BIN_3174</strain>
    </source>
</reference>
<feature type="signal peptide" evidence="1">
    <location>
        <begin position="1"/>
        <end position="19"/>
    </location>
</feature>
<feature type="chain" id="PRO_5020762823" evidence="1">
    <location>
        <begin position="20"/>
        <end position="78"/>
    </location>
</feature>
<name>A0A4R0RNM7_9APHY</name>
<dbReference type="Proteomes" id="UP000292702">
    <property type="component" value="Unassembled WGS sequence"/>
</dbReference>
<gene>
    <name evidence="2" type="ORF">EIP91_008211</name>
</gene>
<proteinExistence type="predicted"/>
<dbReference type="AlphaFoldDB" id="A0A4R0RNM7"/>
<keyword evidence="3" id="KW-1185">Reference proteome</keyword>
<organism evidence="2 3">
    <name type="scientific">Steccherinum ochraceum</name>
    <dbReference type="NCBI Taxonomy" id="92696"/>
    <lineage>
        <taxon>Eukaryota</taxon>
        <taxon>Fungi</taxon>
        <taxon>Dikarya</taxon>
        <taxon>Basidiomycota</taxon>
        <taxon>Agaricomycotina</taxon>
        <taxon>Agaricomycetes</taxon>
        <taxon>Polyporales</taxon>
        <taxon>Steccherinaceae</taxon>
        <taxon>Steccherinum</taxon>
    </lineage>
</organism>
<evidence type="ECO:0000313" key="2">
    <source>
        <dbReference type="EMBL" id="TCD69276.1"/>
    </source>
</evidence>
<comment type="caution">
    <text evidence="2">The sequence shown here is derived from an EMBL/GenBank/DDBJ whole genome shotgun (WGS) entry which is preliminary data.</text>
</comment>
<sequence>MRFTLPAVLAALAATAALAAPHNLEQDVSAGPQMYRRGYDDAAAIYARGVDDDLQARSDSYVPVRNTRRRMGPHRLNY</sequence>
<evidence type="ECO:0000313" key="3">
    <source>
        <dbReference type="Proteomes" id="UP000292702"/>
    </source>
</evidence>
<evidence type="ECO:0000256" key="1">
    <source>
        <dbReference type="SAM" id="SignalP"/>
    </source>
</evidence>
<dbReference type="EMBL" id="RWJN01000045">
    <property type="protein sequence ID" value="TCD69276.1"/>
    <property type="molecule type" value="Genomic_DNA"/>
</dbReference>
<keyword evidence="1" id="KW-0732">Signal</keyword>
<accession>A0A4R0RNM7</accession>